<dbReference type="STRING" id="2316362.A0A4Q2DFM0"/>
<proteinExistence type="inferred from homology"/>
<evidence type="ECO:0000256" key="5">
    <source>
        <dbReference type="ARBA" id="ARBA00022927"/>
    </source>
</evidence>
<dbReference type="GO" id="GO:0044614">
    <property type="term" value="C:nuclear pore cytoplasmic filaments"/>
    <property type="evidence" value="ECO:0007669"/>
    <property type="project" value="TreeGrafter"/>
</dbReference>
<evidence type="ECO:0000256" key="11">
    <source>
        <dbReference type="SAM" id="MobiDB-lite"/>
    </source>
</evidence>
<dbReference type="GO" id="GO:0031369">
    <property type="term" value="F:translation initiation factor binding"/>
    <property type="evidence" value="ECO:0007669"/>
    <property type="project" value="TreeGrafter"/>
</dbReference>
<keyword evidence="5" id="KW-0653">Protein transport</keyword>
<keyword evidence="13" id="KW-1185">Reference proteome</keyword>
<keyword evidence="8" id="KW-0539">Nucleus</keyword>
<accession>A0A4Q2DFM0</accession>
<sequence>MSEIESQLSSFRLAQDKEEAVLREKWKAREKALWDRIESVIRLEEGKVAARLEAERQKREAEEKMKREEEMKRRLEEERKKAEEERQKAEEEKKKKDEDEKRKREEEEAKRKQEEERIKNEKLSAEADARSKLGFRTASQDWADAREGILGVKTNLIAGVKAVKELKSEWNKYRRQITPKVGQVTNDEASIQRVSTELVQLLKPNPPHPHPVYSALCYSLAKAILLQAETEVTAEKRSAIPLARVTFNLLTTLVDVFPTMLWTKIVQRVGGWGIPCIIPDVDVDGRAWSTGEKKSGRGGEKEKWRIMGYRIGQSSGNGEFETQAEYSTRVSGIMRVYWELIKVQLMFPNRAPSDGPFTVPRYWMWFTRLLEERPLLETAVGAELIYTALEVMGAEAADIWGLQWIKLLRLIYDGTTVGIFGQENKFIGGDSAEGKAAKARVRMEVERIVTGQKKS</sequence>
<dbReference type="GO" id="GO:0005737">
    <property type="term" value="C:cytoplasm"/>
    <property type="evidence" value="ECO:0007669"/>
    <property type="project" value="TreeGrafter"/>
</dbReference>
<organism evidence="12 13">
    <name type="scientific">Candolleomyces aberdarensis</name>
    <dbReference type="NCBI Taxonomy" id="2316362"/>
    <lineage>
        <taxon>Eukaryota</taxon>
        <taxon>Fungi</taxon>
        <taxon>Dikarya</taxon>
        <taxon>Basidiomycota</taxon>
        <taxon>Agaricomycotina</taxon>
        <taxon>Agaricomycetes</taxon>
        <taxon>Agaricomycetidae</taxon>
        <taxon>Agaricales</taxon>
        <taxon>Agaricineae</taxon>
        <taxon>Psathyrellaceae</taxon>
        <taxon>Candolleomyces</taxon>
    </lineage>
</organism>
<dbReference type="PANTHER" id="PTHR12960:SF0">
    <property type="entry name" value="MRNA EXPORT FACTOR GLE1"/>
    <property type="match status" value="1"/>
</dbReference>
<dbReference type="Gene3D" id="1.25.40.510">
    <property type="entry name" value="GLE1-like"/>
    <property type="match status" value="1"/>
</dbReference>
<keyword evidence="7" id="KW-0906">Nuclear pore complex</keyword>
<evidence type="ECO:0000256" key="3">
    <source>
        <dbReference type="ARBA" id="ARBA00022448"/>
    </source>
</evidence>
<protein>
    <recommendedName>
        <fullName evidence="9">mRNA export factor GLE1</fullName>
    </recommendedName>
    <alternativeName>
        <fullName evidence="10">Nucleoporin GLE1</fullName>
    </alternativeName>
</protein>
<evidence type="ECO:0000256" key="7">
    <source>
        <dbReference type="ARBA" id="ARBA00023132"/>
    </source>
</evidence>
<evidence type="ECO:0000256" key="2">
    <source>
        <dbReference type="ARBA" id="ARBA00011056"/>
    </source>
</evidence>
<dbReference type="EMBL" id="SDEE01000306">
    <property type="protein sequence ID" value="RXW17892.1"/>
    <property type="molecule type" value="Genomic_DNA"/>
</dbReference>
<evidence type="ECO:0000256" key="6">
    <source>
        <dbReference type="ARBA" id="ARBA00023010"/>
    </source>
</evidence>
<evidence type="ECO:0000313" key="12">
    <source>
        <dbReference type="EMBL" id="RXW17892.1"/>
    </source>
</evidence>
<comment type="subcellular location">
    <subcellularLocation>
        <location evidence="1">Nucleus</location>
        <location evidence="1">Nuclear pore complex</location>
    </subcellularLocation>
</comment>
<dbReference type="InterPro" id="IPR012476">
    <property type="entry name" value="GLE1"/>
</dbReference>
<dbReference type="AlphaFoldDB" id="A0A4Q2DFM0"/>
<dbReference type="PANTHER" id="PTHR12960">
    <property type="entry name" value="GLE-1-RELATED"/>
    <property type="match status" value="1"/>
</dbReference>
<keyword evidence="6" id="KW-0811">Translocation</keyword>
<evidence type="ECO:0000256" key="8">
    <source>
        <dbReference type="ARBA" id="ARBA00023242"/>
    </source>
</evidence>
<comment type="similarity">
    <text evidence="2">Belongs to the GLE1 family.</text>
</comment>
<dbReference type="OrthoDB" id="420884at2759"/>
<keyword evidence="4" id="KW-0509">mRNA transport</keyword>
<dbReference type="GO" id="GO:0005543">
    <property type="term" value="F:phospholipid binding"/>
    <property type="evidence" value="ECO:0007669"/>
    <property type="project" value="TreeGrafter"/>
</dbReference>
<dbReference type="Proteomes" id="UP000290288">
    <property type="component" value="Unassembled WGS sequence"/>
</dbReference>
<evidence type="ECO:0000256" key="1">
    <source>
        <dbReference type="ARBA" id="ARBA00004567"/>
    </source>
</evidence>
<reference evidence="12 13" key="1">
    <citation type="submission" date="2019-01" db="EMBL/GenBank/DDBJ databases">
        <title>Draft genome sequence of Psathyrella aberdarensis IHI B618.</title>
        <authorList>
            <person name="Buettner E."/>
            <person name="Kellner H."/>
        </authorList>
    </citation>
    <scope>NUCLEOTIDE SEQUENCE [LARGE SCALE GENOMIC DNA]</scope>
    <source>
        <strain evidence="12 13">IHI B618</strain>
    </source>
</reference>
<dbReference type="InterPro" id="IPR038506">
    <property type="entry name" value="GLE1-like_sf"/>
</dbReference>
<evidence type="ECO:0000256" key="10">
    <source>
        <dbReference type="ARBA" id="ARBA00029983"/>
    </source>
</evidence>
<keyword evidence="3" id="KW-0813">Transport</keyword>
<name>A0A4Q2DFM0_9AGAR</name>
<evidence type="ECO:0000256" key="4">
    <source>
        <dbReference type="ARBA" id="ARBA00022816"/>
    </source>
</evidence>
<dbReference type="GO" id="GO:0016973">
    <property type="term" value="P:poly(A)+ mRNA export from nucleus"/>
    <property type="evidence" value="ECO:0007669"/>
    <property type="project" value="InterPro"/>
</dbReference>
<gene>
    <name evidence="12" type="ORF">EST38_g7960</name>
</gene>
<feature type="region of interest" description="Disordered" evidence="11">
    <location>
        <begin position="51"/>
        <end position="123"/>
    </location>
</feature>
<dbReference type="GO" id="GO:0015031">
    <property type="term" value="P:protein transport"/>
    <property type="evidence" value="ECO:0007669"/>
    <property type="project" value="UniProtKB-KW"/>
</dbReference>
<evidence type="ECO:0000313" key="13">
    <source>
        <dbReference type="Proteomes" id="UP000290288"/>
    </source>
</evidence>
<dbReference type="Pfam" id="PF07817">
    <property type="entry name" value="GLE1"/>
    <property type="match status" value="1"/>
</dbReference>
<dbReference type="GO" id="GO:0000822">
    <property type="term" value="F:inositol hexakisphosphate binding"/>
    <property type="evidence" value="ECO:0007669"/>
    <property type="project" value="TreeGrafter"/>
</dbReference>
<comment type="caution">
    <text evidence="12">The sequence shown here is derived from an EMBL/GenBank/DDBJ whole genome shotgun (WGS) entry which is preliminary data.</text>
</comment>
<evidence type="ECO:0000256" key="9">
    <source>
        <dbReference type="ARBA" id="ARBA00026227"/>
    </source>
</evidence>